<dbReference type="OrthoDB" id="129419at2"/>
<dbReference type="AlphaFoldDB" id="A0A2Z5G0J4"/>
<dbReference type="RefSeq" id="WP_114207738.1">
    <property type="nucleotide sequence ID" value="NZ_CP030840.1"/>
</dbReference>
<evidence type="ECO:0000313" key="2">
    <source>
        <dbReference type="EMBL" id="AXC12559.1"/>
    </source>
</evidence>
<evidence type="ECO:0000259" key="1">
    <source>
        <dbReference type="Pfam" id="PF13490"/>
    </source>
</evidence>
<accession>A0A2Z5G0J4</accession>
<dbReference type="InterPro" id="IPR027383">
    <property type="entry name" value="Znf_put"/>
</dbReference>
<name>A0A2Z5G0J4_9BACT</name>
<organism evidence="2 3">
    <name type="scientific">Acidisarcina polymorpha</name>
    <dbReference type="NCBI Taxonomy" id="2211140"/>
    <lineage>
        <taxon>Bacteria</taxon>
        <taxon>Pseudomonadati</taxon>
        <taxon>Acidobacteriota</taxon>
        <taxon>Terriglobia</taxon>
        <taxon>Terriglobales</taxon>
        <taxon>Acidobacteriaceae</taxon>
        <taxon>Acidisarcina</taxon>
    </lineage>
</organism>
<proteinExistence type="predicted"/>
<dbReference type="KEGG" id="abas:ACPOL_3266"/>
<sequence length="77" mass="8883">MTCSEFMALLDDLLDDDVSATLRADLDEHLSGCEHCFITMNTTRKTIEFYANRELYPLPAPLRERLQSAILEKCRKC</sequence>
<dbReference type="Pfam" id="PF13490">
    <property type="entry name" value="zf-HC2"/>
    <property type="match status" value="1"/>
</dbReference>
<protein>
    <recommendedName>
        <fullName evidence="1">Putative zinc-finger domain-containing protein</fullName>
    </recommendedName>
</protein>
<gene>
    <name evidence="2" type="ORF">ACPOL_3266</name>
</gene>
<dbReference type="Proteomes" id="UP000253606">
    <property type="component" value="Chromosome"/>
</dbReference>
<dbReference type="EMBL" id="CP030840">
    <property type="protein sequence ID" value="AXC12559.1"/>
    <property type="molecule type" value="Genomic_DNA"/>
</dbReference>
<reference evidence="2 3" key="1">
    <citation type="journal article" date="2018" name="Front. Microbiol.">
        <title>Hydrolytic Capabilities as a Key to Environmental Success: Chitinolytic and Cellulolytic Acidobacteria From Acidic Sub-arctic Soils and Boreal Peatlands.</title>
        <authorList>
            <person name="Belova S.E."/>
            <person name="Ravin N.V."/>
            <person name="Pankratov T.A."/>
            <person name="Rakitin A.L."/>
            <person name="Ivanova A.A."/>
            <person name="Beletsky A.V."/>
            <person name="Mardanov A.V."/>
            <person name="Sinninghe Damste J.S."/>
            <person name="Dedysh S.N."/>
        </authorList>
    </citation>
    <scope>NUCLEOTIDE SEQUENCE [LARGE SCALE GENOMIC DNA]</scope>
    <source>
        <strain evidence="2 3">SBC82</strain>
    </source>
</reference>
<keyword evidence="3" id="KW-1185">Reference proteome</keyword>
<feature type="domain" description="Putative zinc-finger" evidence="1">
    <location>
        <begin position="3"/>
        <end position="36"/>
    </location>
</feature>
<evidence type="ECO:0000313" key="3">
    <source>
        <dbReference type="Proteomes" id="UP000253606"/>
    </source>
</evidence>